<reference evidence="2" key="1">
    <citation type="submission" date="2018-05" db="EMBL/GenBank/DDBJ databases">
        <authorList>
            <person name="Lanie J.A."/>
            <person name="Ng W.-L."/>
            <person name="Kazmierczak K.M."/>
            <person name="Andrzejewski T.M."/>
            <person name="Davidsen T.M."/>
            <person name="Wayne K.J."/>
            <person name="Tettelin H."/>
            <person name="Glass J.I."/>
            <person name="Rusch D."/>
            <person name="Podicherti R."/>
            <person name="Tsui H.-C.T."/>
            <person name="Winkler M.E."/>
        </authorList>
    </citation>
    <scope>NUCLEOTIDE SEQUENCE</scope>
</reference>
<accession>A0A382FFV2</accession>
<dbReference type="Gene3D" id="3.40.30.10">
    <property type="entry name" value="Glutaredoxin"/>
    <property type="match status" value="1"/>
</dbReference>
<evidence type="ECO:0000313" key="2">
    <source>
        <dbReference type="EMBL" id="SVB61976.1"/>
    </source>
</evidence>
<gene>
    <name evidence="2" type="ORF">METZ01_LOCUS214830</name>
</gene>
<dbReference type="InterPro" id="IPR004879">
    <property type="entry name" value="Ssp411-like_TRX"/>
</dbReference>
<feature type="domain" description="Spermatogenesis-associated protein 20-like TRX" evidence="1">
    <location>
        <begin position="2"/>
        <end position="164"/>
    </location>
</feature>
<dbReference type="CDD" id="cd02955">
    <property type="entry name" value="SSP411"/>
    <property type="match status" value="1"/>
</dbReference>
<dbReference type="Pfam" id="PF03190">
    <property type="entry name" value="Thioredox_DsbH"/>
    <property type="match status" value="1"/>
</dbReference>
<organism evidence="2">
    <name type="scientific">marine metagenome</name>
    <dbReference type="NCBI Taxonomy" id="408172"/>
    <lineage>
        <taxon>unclassified sequences</taxon>
        <taxon>metagenomes</taxon>
        <taxon>ecological metagenomes</taxon>
    </lineage>
</organism>
<dbReference type="EMBL" id="UINC01049785">
    <property type="protein sequence ID" value="SVB61976.1"/>
    <property type="molecule type" value="Genomic_DNA"/>
</dbReference>
<name>A0A382FFV2_9ZZZZ</name>
<dbReference type="SUPFAM" id="SSF52833">
    <property type="entry name" value="Thioredoxin-like"/>
    <property type="match status" value="1"/>
</dbReference>
<dbReference type="PANTHER" id="PTHR42899">
    <property type="entry name" value="SPERMATOGENESIS-ASSOCIATED PROTEIN 20"/>
    <property type="match status" value="1"/>
</dbReference>
<dbReference type="InterPro" id="IPR036249">
    <property type="entry name" value="Thioredoxin-like_sf"/>
</dbReference>
<dbReference type="AlphaFoldDB" id="A0A382FFV2"/>
<dbReference type="InterPro" id="IPR024705">
    <property type="entry name" value="Ssp411"/>
</dbReference>
<evidence type="ECO:0000259" key="1">
    <source>
        <dbReference type="Pfam" id="PF03190"/>
    </source>
</evidence>
<proteinExistence type="predicted"/>
<protein>
    <recommendedName>
        <fullName evidence="1">Spermatogenesis-associated protein 20-like TRX domain-containing protein</fullName>
    </recommendedName>
</protein>
<sequence length="187" mass="21395">MNALQSETSPYLLQHADNPVEWYPWGKKALAKAVEENKPILLSVGYSACHWCHVMAHESFEDSGTADIMNRLFVNIKVDREERPDLDKIYQMAHQLITQRPGGWPLTMFLTPGDHLPFFGGTYFPNESRHGMPAFTDLLFDVAQSFETKQDDIRRQGTALLKALKSIDQVQADHDKVLDRRPLDSLR</sequence>
<dbReference type="PANTHER" id="PTHR42899:SF1">
    <property type="entry name" value="SPERMATOGENESIS-ASSOCIATED PROTEIN 20"/>
    <property type="match status" value="1"/>
</dbReference>
<feature type="non-terminal residue" evidence="2">
    <location>
        <position position="187"/>
    </location>
</feature>